<keyword evidence="1" id="KW-0472">Membrane</keyword>
<dbReference type="Proteomes" id="UP000436141">
    <property type="component" value="Unassembled WGS sequence"/>
</dbReference>
<reference evidence="2 3" key="1">
    <citation type="submission" date="2019-12" db="EMBL/GenBank/DDBJ databases">
        <title>Enteriobacteria Tanzani isolates_10434.</title>
        <authorList>
            <person name="Subbiah M."/>
            <person name="Call D."/>
        </authorList>
    </citation>
    <scope>NUCLEOTIDE SEQUENCE [LARGE SCALE GENOMIC DNA]</scope>
    <source>
        <strain evidence="2 3">10434wD1</strain>
    </source>
</reference>
<name>A0A6N8R8T0_ECOLX</name>
<feature type="non-terminal residue" evidence="2">
    <location>
        <position position="1"/>
    </location>
</feature>
<accession>A0A6N8R8T0</accession>
<dbReference type="PANTHER" id="PTHR38038:SF1">
    <property type="entry name" value="PENICILLIN-BINDING PROTEIN ACTIVATOR LPOA"/>
    <property type="match status" value="1"/>
</dbReference>
<dbReference type="PANTHER" id="PTHR38038">
    <property type="entry name" value="PENICILLIN-BINDING PROTEIN ACTIVATOR LPOA"/>
    <property type="match status" value="1"/>
</dbReference>
<comment type="caution">
    <text evidence="2">The sequence shown here is derived from an EMBL/GenBank/DDBJ whole genome shotgun (WGS) entry which is preliminary data.</text>
</comment>
<protein>
    <recommendedName>
        <fullName evidence="4">Penicillin-binding protein activator</fullName>
    </recommendedName>
</protein>
<evidence type="ECO:0000313" key="2">
    <source>
        <dbReference type="EMBL" id="MXI79078.1"/>
    </source>
</evidence>
<organism evidence="2 3">
    <name type="scientific">Escherichia coli</name>
    <dbReference type="NCBI Taxonomy" id="562"/>
    <lineage>
        <taxon>Bacteria</taxon>
        <taxon>Pseudomonadati</taxon>
        <taxon>Pseudomonadota</taxon>
        <taxon>Gammaproteobacteria</taxon>
        <taxon>Enterobacterales</taxon>
        <taxon>Enterobacteriaceae</taxon>
        <taxon>Escherichia</taxon>
    </lineage>
</organism>
<dbReference type="EMBL" id="WUIY01001254">
    <property type="protein sequence ID" value="MXI79078.1"/>
    <property type="molecule type" value="Genomic_DNA"/>
</dbReference>
<dbReference type="InterPro" id="IPR028082">
    <property type="entry name" value="Peripla_BP_I"/>
</dbReference>
<evidence type="ECO:0008006" key="4">
    <source>
        <dbReference type="Google" id="ProtNLM"/>
    </source>
</evidence>
<dbReference type="GO" id="GO:0031241">
    <property type="term" value="C:periplasmic side of cell outer membrane"/>
    <property type="evidence" value="ECO:0007669"/>
    <property type="project" value="TreeGrafter"/>
</dbReference>
<evidence type="ECO:0000313" key="3">
    <source>
        <dbReference type="Proteomes" id="UP000436141"/>
    </source>
</evidence>
<dbReference type="Gene3D" id="3.40.50.2300">
    <property type="match status" value="1"/>
</dbReference>
<gene>
    <name evidence="2" type="ORF">GRW05_33475</name>
</gene>
<dbReference type="SUPFAM" id="SSF53822">
    <property type="entry name" value="Periplasmic binding protein-like I"/>
    <property type="match status" value="1"/>
</dbReference>
<dbReference type="InterPro" id="IPR007443">
    <property type="entry name" value="LpoA"/>
</dbReference>
<proteinExistence type="predicted"/>
<dbReference type="GO" id="GO:0009252">
    <property type="term" value="P:peptidoglycan biosynthetic process"/>
    <property type="evidence" value="ECO:0007669"/>
    <property type="project" value="TreeGrafter"/>
</dbReference>
<dbReference type="AlphaFoldDB" id="A0A6N8R8T0"/>
<sequence>AMGVDAWSLANHFSQMRQVQGFEINGNTGSLTANPDCVINRNLSWLQYQQGQVVPVS</sequence>
<evidence type="ECO:0000256" key="1">
    <source>
        <dbReference type="ARBA" id="ARBA00023136"/>
    </source>
</evidence>
<dbReference type="GO" id="GO:0030234">
    <property type="term" value="F:enzyme regulator activity"/>
    <property type="evidence" value="ECO:0007669"/>
    <property type="project" value="TreeGrafter"/>
</dbReference>
<dbReference type="Pfam" id="PF04348">
    <property type="entry name" value="LppC"/>
    <property type="match status" value="1"/>
</dbReference>